<comment type="subcellular location">
    <subcellularLocation>
        <location evidence="1">Cell membrane</location>
        <topology evidence="1">Multi-pass membrane protein</topology>
    </subcellularLocation>
</comment>
<feature type="domain" description="Cytochrome b561 bacterial/Ni-hydrogenase" evidence="7">
    <location>
        <begin position="6"/>
        <end position="194"/>
    </location>
</feature>
<evidence type="ECO:0000313" key="9">
    <source>
        <dbReference type="Proteomes" id="UP000199556"/>
    </source>
</evidence>
<proteinExistence type="predicted"/>
<dbReference type="GO" id="GO:0020037">
    <property type="term" value="F:heme binding"/>
    <property type="evidence" value="ECO:0007669"/>
    <property type="project" value="TreeGrafter"/>
</dbReference>
<sequence length="199" mass="22852">MTEVRVFTLFERFWHWAQAAIIFGMLFTGLEIHGTYQLLGYDLAFSTHVVLAWCLIALTAFAIFWHLTTGEWRQYLPDYHGIWPMVLYYTYGIFSGEHKPYTTTPAAKHNPLQRLAYFGFKAAIAPALWLSGLILLFDAWWRGTVVDQVISFAAVAYVHVAATFAMMVFIIAHVYLAATTGHPWYAYLKSMITGYKEMD</sequence>
<dbReference type="PANTHER" id="PTHR30485:SF1">
    <property type="entry name" value="CYTOCHROME YDHU-RELATED"/>
    <property type="match status" value="1"/>
</dbReference>
<feature type="transmembrane region" description="Helical" evidence="6">
    <location>
        <begin position="115"/>
        <end position="137"/>
    </location>
</feature>
<dbReference type="Pfam" id="PF01292">
    <property type="entry name" value="Ni_hydr_CYTB"/>
    <property type="match status" value="1"/>
</dbReference>
<evidence type="ECO:0000259" key="7">
    <source>
        <dbReference type="Pfam" id="PF01292"/>
    </source>
</evidence>
<dbReference type="GO" id="GO:0005886">
    <property type="term" value="C:plasma membrane"/>
    <property type="evidence" value="ECO:0007669"/>
    <property type="project" value="UniProtKB-SubCell"/>
</dbReference>
<dbReference type="PANTHER" id="PTHR30485">
    <property type="entry name" value="NI/FE-HYDROGENASE 1 B-TYPE CYTOCHROME SUBUNIT"/>
    <property type="match status" value="1"/>
</dbReference>
<reference evidence="8 9" key="1">
    <citation type="submission" date="2016-10" db="EMBL/GenBank/DDBJ databases">
        <authorList>
            <person name="de Groot N.N."/>
        </authorList>
    </citation>
    <scope>NUCLEOTIDE SEQUENCE [LARGE SCALE GENOMIC DNA]</scope>
    <source>
        <strain evidence="8 9">DSM 4180</strain>
    </source>
</reference>
<dbReference type="InterPro" id="IPR051542">
    <property type="entry name" value="Hydrogenase_cytochrome"/>
</dbReference>
<dbReference type="RefSeq" id="WP_090486752.1">
    <property type="nucleotide sequence ID" value="NZ_FOUO01000016.1"/>
</dbReference>
<feature type="transmembrane region" description="Helical" evidence="6">
    <location>
        <begin position="149"/>
        <end position="176"/>
    </location>
</feature>
<dbReference type="InterPro" id="IPR011577">
    <property type="entry name" value="Cyt_b561_bac/Ni-Hgenase"/>
</dbReference>
<evidence type="ECO:0000256" key="5">
    <source>
        <dbReference type="ARBA" id="ARBA00023136"/>
    </source>
</evidence>
<dbReference type="SUPFAM" id="SSF81342">
    <property type="entry name" value="Transmembrane di-heme cytochromes"/>
    <property type="match status" value="1"/>
</dbReference>
<dbReference type="OrthoDB" id="1117555at2"/>
<feature type="transmembrane region" description="Helical" evidence="6">
    <location>
        <begin position="13"/>
        <end position="32"/>
    </location>
</feature>
<feature type="transmembrane region" description="Helical" evidence="6">
    <location>
        <begin position="44"/>
        <end position="67"/>
    </location>
</feature>
<keyword evidence="9" id="KW-1185">Reference proteome</keyword>
<evidence type="ECO:0000313" key="8">
    <source>
        <dbReference type="EMBL" id="SFM62956.1"/>
    </source>
</evidence>
<accession>A0A1I4SEP8</accession>
<evidence type="ECO:0000256" key="4">
    <source>
        <dbReference type="ARBA" id="ARBA00022989"/>
    </source>
</evidence>
<dbReference type="STRING" id="195064.SAMN05421721_1169"/>
<keyword evidence="4 6" id="KW-1133">Transmembrane helix</keyword>
<dbReference type="EMBL" id="FOUO01000016">
    <property type="protein sequence ID" value="SFM62956.1"/>
    <property type="molecule type" value="Genomic_DNA"/>
</dbReference>
<dbReference type="GO" id="GO:0022904">
    <property type="term" value="P:respiratory electron transport chain"/>
    <property type="evidence" value="ECO:0007669"/>
    <property type="project" value="InterPro"/>
</dbReference>
<name>A0A1I4SEP8_ECTMO</name>
<dbReference type="Proteomes" id="UP000199556">
    <property type="component" value="Unassembled WGS sequence"/>
</dbReference>
<dbReference type="GO" id="GO:0009055">
    <property type="term" value="F:electron transfer activity"/>
    <property type="evidence" value="ECO:0007669"/>
    <property type="project" value="InterPro"/>
</dbReference>
<evidence type="ECO:0000256" key="2">
    <source>
        <dbReference type="ARBA" id="ARBA00022475"/>
    </source>
</evidence>
<evidence type="ECO:0000256" key="1">
    <source>
        <dbReference type="ARBA" id="ARBA00004651"/>
    </source>
</evidence>
<organism evidence="8 9">
    <name type="scientific">Ectothiorhodospira mobilis</name>
    <dbReference type="NCBI Taxonomy" id="195064"/>
    <lineage>
        <taxon>Bacteria</taxon>
        <taxon>Pseudomonadati</taxon>
        <taxon>Pseudomonadota</taxon>
        <taxon>Gammaproteobacteria</taxon>
        <taxon>Chromatiales</taxon>
        <taxon>Ectothiorhodospiraceae</taxon>
        <taxon>Ectothiorhodospira</taxon>
    </lineage>
</organism>
<keyword evidence="3 6" id="KW-0812">Transmembrane</keyword>
<gene>
    <name evidence="8" type="ORF">SAMN05421721_1169</name>
</gene>
<dbReference type="Gene3D" id="1.20.950.20">
    <property type="entry name" value="Transmembrane di-heme cytochromes, Chain C"/>
    <property type="match status" value="1"/>
</dbReference>
<dbReference type="AlphaFoldDB" id="A0A1I4SEP8"/>
<dbReference type="InterPro" id="IPR016174">
    <property type="entry name" value="Di-haem_cyt_TM"/>
</dbReference>
<keyword evidence="2" id="KW-1003">Cell membrane</keyword>
<evidence type="ECO:0000256" key="3">
    <source>
        <dbReference type="ARBA" id="ARBA00022692"/>
    </source>
</evidence>
<evidence type="ECO:0000256" key="6">
    <source>
        <dbReference type="SAM" id="Phobius"/>
    </source>
</evidence>
<protein>
    <submittedName>
        <fullName evidence="8">Thiosulfate reductase cytochrome b subunit</fullName>
    </submittedName>
</protein>
<keyword evidence="5 6" id="KW-0472">Membrane</keyword>